<dbReference type="EMBL" id="PYJU01000090">
    <property type="protein sequence ID" value="TGC30529.1"/>
    <property type="molecule type" value="Genomic_DNA"/>
</dbReference>
<reference evidence="1 2" key="1">
    <citation type="submission" date="2018-03" db="EMBL/GenBank/DDBJ databases">
        <title>Non-Typhoidal Salmonella genome sequencing and assembly.</title>
        <authorList>
            <person name="Matchawe C."/>
        </authorList>
    </citation>
    <scope>NUCLEOTIDE SEQUENCE [LARGE SCALE GENOMIC DNA]</scope>
    <source>
        <strain evidence="1 2">100ev</strain>
    </source>
</reference>
<evidence type="ECO:0000313" key="1">
    <source>
        <dbReference type="EMBL" id="TGC30529.1"/>
    </source>
</evidence>
<comment type="caution">
    <text evidence="1">The sequence shown here is derived from an EMBL/GenBank/DDBJ whole genome shotgun (WGS) entry which is preliminary data.</text>
</comment>
<gene>
    <name evidence="1" type="ORF">C9F01_23605</name>
</gene>
<evidence type="ECO:0000313" key="2">
    <source>
        <dbReference type="Proteomes" id="UP000297878"/>
    </source>
</evidence>
<proteinExistence type="predicted"/>
<organism evidence="1 2">
    <name type="scientific">Salmonella enterica subsp. enterica serovar Wernigerode</name>
    <dbReference type="NCBI Taxonomy" id="2565187"/>
    <lineage>
        <taxon>Bacteria</taxon>
        <taxon>Pseudomonadati</taxon>
        <taxon>Pseudomonadota</taxon>
        <taxon>Gammaproteobacteria</taxon>
        <taxon>Enterobacterales</taxon>
        <taxon>Enterobacteriaceae</taxon>
        <taxon>Salmonella</taxon>
    </lineage>
</organism>
<dbReference type="AlphaFoldDB" id="A0A659M0N6"/>
<accession>A0A659M0N6</accession>
<evidence type="ECO:0008006" key="3">
    <source>
        <dbReference type="Google" id="ProtNLM"/>
    </source>
</evidence>
<protein>
    <recommendedName>
        <fullName evidence="3">DNA metabolism protein</fullName>
    </recommendedName>
</protein>
<dbReference type="Proteomes" id="UP000297878">
    <property type="component" value="Unassembled WGS sequence"/>
</dbReference>
<name>A0A659M0N6_SALET</name>
<sequence length="62" mass="7085">MELGSAQNPHVLRVHSGFCALSVSKLAAPITSTGIGSYYCYYYMQRLFSNTISRYCRYMYIT</sequence>